<accession>A0A499UQH2</accession>
<gene>
    <name evidence="1" type="ORF">SSPO_055680</name>
</gene>
<protein>
    <recommendedName>
        <fullName evidence="3">Adhesin domain-containing protein</fullName>
    </recommendedName>
</protein>
<dbReference type="AlphaFoldDB" id="A0A499UQH2"/>
<organism evidence="1 2">
    <name type="scientific">Streptomyces antimycoticus</name>
    <dbReference type="NCBI Taxonomy" id="68175"/>
    <lineage>
        <taxon>Bacteria</taxon>
        <taxon>Bacillati</taxon>
        <taxon>Actinomycetota</taxon>
        <taxon>Actinomycetes</taxon>
        <taxon>Kitasatosporales</taxon>
        <taxon>Streptomycetaceae</taxon>
        <taxon>Streptomyces</taxon>
        <taxon>Streptomyces violaceusniger group</taxon>
    </lineage>
</organism>
<dbReference type="EMBL" id="AP019620">
    <property type="protein sequence ID" value="BBJ42850.1"/>
    <property type="molecule type" value="Genomic_DNA"/>
</dbReference>
<proteinExistence type="predicted"/>
<sequence>MTRDLAGAAAKQGNANWALDRDTLRLSAHCPGIVINCRGAYVVKVPSGIDVSVTSPGSVTVVGLLCALRISTETGDVRLERTSGTLRLRSDSGRIHLVDARSADVDARTRRAPLSLAFARPPVHVVAISDAGDVNVKVPSAPAQYRVDGTAGNAAGVRVDIADAPSATRSIVARTDKGVARVRKAEK</sequence>
<name>A0A499UQH2_9ACTN</name>
<reference evidence="1 2" key="1">
    <citation type="journal article" date="2020" name="Int. J. Syst. Evol. Microbiol.">
        <title>Reclassification of Streptomyces castelarensis and Streptomyces sporoclivatus as later heterotypic synonyms of Streptomyces antimycoticus.</title>
        <authorList>
            <person name="Komaki H."/>
            <person name="Tamura T."/>
        </authorList>
    </citation>
    <scope>NUCLEOTIDE SEQUENCE [LARGE SCALE GENOMIC DNA]</scope>
    <source>
        <strain evidence="1 2">NBRC 100767</strain>
    </source>
</reference>
<evidence type="ECO:0000313" key="2">
    <source>
        <dbReference type="Proteomes" id="UP000463951"/>
    </source>
</evidence>
<evidence type="ECO:0000313" key="1">
    <source>
        <dbReference type="EMBL" id="BBJ42850.1"/>
    </source>
</evidence>
<evidence type="ECO:0008006" key="3">
    <source>
        <dbReference type="Google" id="ProtNLM"/>
    </source>
</evidence>
<dbReference type="Proteomes" id="UP000463951">
    <property type="component" value="Chromosome"/>
</dbReference>